<evidence type="ECO:0000313" key="3">
    <source>
        <dbReference type="Proteomes" id="UP000604046"/>
    </source>
</evidence>
<proteinExistence type="predicted"/>
<dbReference type="AlphaFoldDB" id="A0A812U0D8"/>
<protein>
    <submittedName>
        <fullName evidence="2">Uncharacterized protein</fullName>
    </submittedName>
</protein>
<evidence type="ECO:0000313" key="2">
    <source>
        <dbReference type="EMBL" id="CAE7558930.1"/>
    </source>
</evidence>
<reference evidence="2" key="1">
    <citation type="submission" date="2021-02" db="EMBL/GenBank/DDBJ databases">
        <authorList>
            <person name="Dougan E. K."/>
            <person name="Rhodes N."/>
            <person name="Thang M."/>
            <person name="Chan C."/>
        </authorList>
    </citation>
    <scope>NUCLEOTIDE SEQUENCE</scope>
</reference>
<comment type="caution">
    <text evidence="2">The sequence shown here is derived from an EMBL/GenBank/DDBJ whole genome shotgun (WGS) entry which is preliminary data.</text>
</comment>
<sequence length="145" mass="16845">MEAKEDDEERPEEEEEEEEKEDNNEEDDEEDEEDNNPQGNADSGEGGQAELEDAELNNEEPVRWKRTLAWQQVYKDRAPVIYWSSTHQTMIQGSVRGSGRFRSWEQLPRYSVEVGLRRQLRKDVPLSDLHPAPWGHISLIGIIVL</sequence>
<gene>
    <name evidence="2" type="ORF">SNAT2548_LOCUS31475</name>
</gene>
<evidence type="ECO:0000256" key="1">
    <source>
        <dbReference type="SAM" id="MobiDB-lite"/>
    </source>
</evidence>
<keyword evidence="3" id="KW-1185">Reference proteome</keyword>
<organism evidence="2 3">
    <name type="scientific">Symbiodinium natans</name>
    <dbReference type="NCBI Taxonomy" id="878477"/>
    <lineage>
        <taxon>Eukaryota</taxon>
        <taxon>Sar</taxon>
        <taxon>Alveolata</taxon>
        <taxon>Dinophyceae</taxon>
        <taxon>Suessiales</taxon>
        <taxon>Symbiodiniaceae</taxon>
        <taxon>Symbiodinium</taxon>
    </lineage>
</organism>
<feature type="region of interest" description="Disordered" evidence="1">
    <location>
        <begin position="1"/>
        <end position="61"/>
    </location>
</feature>
<accession>A0A812U0D8</accession>
<feature type="compositionally biased region" description="Acidic residues" evidence="1">
    <location>
        <begin position="1"/>
        <end position="35"/>
    </location>
</feature>
<dbReference type="OrthoDB" id="433682at2759"/>
<name>A0A812U0D8_9DINO</name>
<dbReference type="Proteomes" id="UP000604046">
    <property type="component" value="Unassembled WGS sequence"/>
</dbReference>
<dbReference type="EMBL" id="CAJNDS010002661">
    <property type="protein sequence ID" value="CAE7558930.1"/>
    <property type="molecule type" value="Genomic_DNA"/>
</dbReference>